<dbReference type="CDD" id="cd00071">
    <property type="entry name" value="GMPK"/>
    <property type="match status" value="1"/>
</dbReference>
<dbReference type="HAMAP" id="MF_00328">
    <property type="entry name" value="Guanylate_kinase"/>
    <property type="match status" value="1"/>
</dbReference>
<comment type="similarity">
    <text evidence="3 13">Belongs to the guanylate kinase family.</text>
</comment>
<dbReference type="InterPro" id="IPR008144">
    <property type="entry name" value="Guanylate_kin-like_dom"/>
</dbReference>
<dbReference type="GO" id="GO:0005829">
    <property type="term" value="C:cytosol"/>
    <property type="evidence" value="ECO:0007669"/>
    <property type="project" value="TreeGrafter"/>
</dbReference>
<dbReference type="EMBL" id="CP034437">
    <property type="protein sequence ID" value="AZN42079.1"/>
    <property type="molecule type" value="Genomic_DNA"/>
</dbReference>
<dbReference type="SMART" id="SM00072">
    <property type="entry name" value="GuKc"/>
    <property type="match status" value="1"/>
</dbReference>
<dbReference type="GO" id="GO:0005524">
    <property type="term" value="F:ATP binding"/>
    <property type="evidence" value="ECO:0007669"/>
    <property type="project" value="UniProtKB-UniRule"/>
</dbReference>
<organism evidence="15 16">
    <name type="scientific">Paenibacillus albus</name>
    <dbReference type="NCBI Taxonomy" id="2495582"/>
    <lineage>
        <taxon>Bacteria</taxon>
        <taxon>Bacillati</taxon>
        <taxon>Bacillota</taxon>
        <taxon>Bacilli</taxon>
        <taxon>Bacillales</taxon>
        <taxon>Paenibacillaceae</taxon>
        <taxon>Paenibacillus</taxon>
    </lineage>
</organism>
<comment type="catalytic activity">
    <reaction evidence="12 13">
        <text>GMP + ATP = GDP + ADP</text>
        <dbReference type="Rhea" id="RHEA:20780"/>
        <dbReference type="ChEBI" id="CHEBI:30616"/>
        <dbReference type="ChEBI" id="CHEBI:58115"/>
        <dbReference type="ChEBI" id="CHEBI:58189"/>
        <dbReference type="ChEBI" id="CHEBI:456216"/>
        <dbReference type="EC" id="2.7.4.8"/>
    </reaction>
</comment>
<dbReference type="EC" id="2.7.4.8" evidence="4 13"/>
<dbReference type="InterPro" id="IPR020590">
    <property type="entry name" value="Guanylate_kinase_CS"/>
</dbReference>
<keyword evidence="16" id="KW-1185">Reference proteome</keyword>
<keyword evidence="7 13" id="KW-0808">Transferase</keyword>
<gene>
    <name evidence="13" type="primary">gmk</name>
    <name evidence="15" type="ORF">EJC50_22145</name>
</gene>
<dbReference type="SUPFAM" id="SSF52540">
    <property type="entry name" value="P-loop containing nucleoside triphosphate hydrolases"/>
    <property type="match status" value="1"/>
</dbReference>
<keyword evidence="10 13" id="KW-0067">ATP-binding</keyword>
<accession>A0A3S9A8H1</accession>
<dbReference type="FunFam" id="3.30.63.10:FF:000002">
    <property type="entry name" value="Guanylate kinase 1"/>
    <property type="match status" value="1"/>
</dbReference>
<evidence type="ECO:0000313" key="15">
    <source>
        <dbReference type="EMBL" id="AZN42079.1"/>
    </source>
</evidence>
<dbReference type="Gene3D" id="3.30.63.10">
    <property type="entry name" value="Guanylate Kinase phosphate binding domain"/>
    <property type="match status" value="1"/>
</dbReference>
<feature type="binding site" evidence="13">
    <location>
        <begin position="11"/>
        <end position="18"/>
    </location>
    <ligand>
        <name>ATP</name>
        <dbReference type="ChEBI" id="CHEBI:30616"/>
    </ligand>
</feature>
<protein>
    <recommendedName>
        <fullName evidence="5 13">Guanylate kinase</fullName>
        <ecNumber evidence="4 13">2.7.4.8</ecNumber>
    </recommendedName>
    <alternativeName>
        <fullName evidence="11 13">GMP kinase</fullName>
    </alternativeName>
</protein>
<evidence type="ECO:0000256" key="2">
    <source>
        <dbReference type="ARBA" id="ARBA00004496"/>
    </source>
</evidence>
<evidence type="ECO:0000256" key="5">
    <source>
        <dbReference type="ARBA" id="ARBA00016296"/>
    </source>
</evidence>
<evidence type="ECO:0000256" key="12">
    <source>
        <dbReference type="ARBA" id="ARBA00048594"/>
    </source>
</evidence>
<dbReference type="GO" id="GO:0004385">
    <property type="term" value="F:GMP kinase activity"/>
    <property type="evidence" value="ECO:0007669"/>
    <property type="project" value="UniProtKB-UniRule"/>
</dbReference>
<sequence>MKRGLLIVLSGPSGVGKGTVCAELRHKQSDLIYSVSATTRSPRQGETDGINYFFKTKEQFQEMIAKDALLEFAEYVGNYYGTPRDFVERTLASGKDIILEIEVQGALKVKEKFPQGVFIFLVPPSLDELKQRITGRGTENADIIDHRMNVAVEEMNLIHYYDYAVVNDQIDAACHRIHCIIEAEHCRKERFIEQLEEVKEASEKA</sequence>
<keyword evidence="8 13" id="KW-0547">Nucleotide-binding</keyword>
<comment type="subcellular location">
    <subcellularLocation>
        <location evidence="2 13">Cytoplasm</location>
    </subcellularLocation>
</comment>
<evidence type="ECO:0000256" key="8">
    <source>
        <dbReference type="ARBA" id="ARBA00022741"/>
    </source>
</evidence>
<keyword evidence="6 13" id="KW-0963">Cytoplasm</keyword>
<dbReference type="InterPro" id="IPR017665">
    <property type="entry name" value="Guanylate_kinase"/>
</dbReference>
<evidence type="ECO:0000259" key="14">
    <source>
        <dbReference type="PROSITE" id="PS50052"/>
    </source>
</evidence>
<evidence type="ECO:0000256" key="13">
    <source>
        <dbReference type="HAMAP-Rule" id="MF_00328"/>
    </source>
</evidence>
<reference evidence="16" key="1">
    <citation type="submission" date="2018-12" db="EMBL/GenBank/DDBJ databases">
        <title>Genome sequence of Peanibacillus sp.</title>
        <authorList>
            <person name="Subramani G."/>
            <person name="Srinivasan S."/>
            <person name="Kim M.K."/>
        </authorList>
    </citation>
    <scope>NUCLEOTIDE SEQUENCE [LARGE SCALE GENOMIC DNA]</scope>
    <source>
        <strain evidence="16">18JY67-1</strain>
    </source>
</reference>
<comment type="function">
    <text evidence="1 13">Essential for recycling GMP and indirectly, cGMP.</text>
</comment>
<dbReference type="RefSeq" id="WP_126017781.1">
    <property type="nucleotide sequence ID" value="NZ_CP034437.1"/>
</dbReference>
<evidence type="ECO:0000256" key="6">
    <source>
        <dbReference type="ARBA" id="ARBA00022490"/>
    </source>
</evidence>
<feature type="domain" description="Guanylate kinase-like" evidence="14">
    <location>
        <begin position="4"/>
        <end position="182"/>
    </location>
</feature>
<evidence type="ECO:0000256" key="7">
    <source>
        <dbReference type="ARBA" id="ARBA00022679"/>
    </source>
</evidence>
<evidence type="ECO:0000256" key="4">
    <source>
        <dbReference type="ARBA" id="ARBA00012961"/>
    </source>
</evidence>
<proteinExistence type="inferred from homology"/>
<dbReference type="PROSITE" id="PS00856">
    <property type="entry name" value="GUANYLATE_KINASE_1"/>
    <property type="match status" value="1"/>
</dbReference>
<evidence type="ECO:0000256" key="1">
    <source>
        <dbReference type="ARBA" id="ARBA00003531"/>
    </source>
</evidence>
<dbReference type="Proteomes" id="UP000272528">
    <property type="component" value="Chromosome"/>
</dbReference>
<evidence type="ECO:0000313" key="16">
    <source>
        <dbReference type="Proteomes" id="UP000272528"/>
    </source>
</evidence>
<name>A0A3S9A8H1_9BACL</name>
<dbReference type="InterPro" id="IPR008145">
    <property type="entry name" value="GK/Ca_channel_bsu"/>
</dbReference>
<keyword evidence="9 13" id="KW-0418">Kinase</keyword>
<evidence type="ECO:0000256" key="11">
    <source>
        <dbReference type="ARBA" id="ARBA00030128"/>
    </source>
</evidence>
<dbReference type="PANTHER" id="PTHR23117">
    <property type="entry name" value="GUANYLATE KINASE-RELATED"/>
    <property type="match status" value="1"/>
</dbReference>
<evidence type="ECO:0000256" key="3">
    <source>
        <dbReference type="ARBA" id="ARBA00005790"/>
    </source>
</evidence>
<dbReference type="PANTHER" id="PTHR23117:SF13">
    <property type="entry name" value="GUANYLATE KINASE"/>
    <property type="match status" value="1"/>
</dbReference>
<dbReference type="NCBIfam" id="TIGR03263">
    <property type="entry name" value="guanyl_kin"/>
    <property type="match status" value="1"/>
</dbReference>
<dbReference type="Pfam" id="PF00625">
    <property type="entry name" value="Guanylate_kin"/>
    <property type="match status" value="1"/>
</dbReference>
<evidence type="ECO:0000256" key="9">
    <source>
        <dbReference type="ARBA" id="ARBA00022777"/>
    </source>
</evidence>
<dbReference type="PROSITE" id="PS50052">
    <property type="entry name" value="GUANYLATE_KINASE_2"/>
    <property type="match status" value="1"/>
</dbReference>
<dbReference type="AlphaFoldDB" id="A0A3S9A8H1"/>
<dbReference type="KEGG" id="palb:EJC50_22145"/>
<dbReference type="Gene3D" id="3.40.50.300">
    <property type="entry name" value="P-loop containing nucleotide triphosphate hydrolases"/>
    <property type="match status" value="2"/>
</dbReference>
<dbReference type="FunFam" id="3.40.50.300:FF:000855">
    <property type="entry name" value="Guanylate kinase"/>
    <property type="match status" value="1"/>
</dbReference>
<dbReference type="InterPro" id="IPR027417">
    <property type="entry name" value="P-loop_NTPase"/>
</dbReference>
<evidence type="ECO:0000256" key="10">
    <source>
        <dbReference type="ARBA" id="ARBA00022840"/>
    </source>
</evidence>
<dbReference type="OrthoDB" id="9808150at2"/>